<dbReference type="EMBL" id="WIQZ01000001">
    <property type="protein sequence ID" value="KAF3147199.1"/>
    <property type="molecule type" value="Genomic_DNA"/>
</dbReference>
<name>A0A7C8PCK3_ORBOL</name>
<dbReference type="Gene3D" id="2.130.10.10">
    <property type="entry name" value="YVTN repeat-like/Quinoprotein amine dehydrogenase"/>
    <property type="match status" value="1"/>
</dbReference>
<sequence>MAGLLQLRPRPPRCRGTGDQDLGYSHIRGSETARRIDVKASSAPTTFSPDSKHLAFTTSPGSTRYEVRPAESEDSITIWDIATDQQENFSGEQEGPIRAITFSPNQKKLVPFSEPWAVVVWKLEIKSTISKLERLEGVDFTKWFHYKFVGYGNGKGASAPWIWGSGGYGGHISSRELAGIMLDGLQSRPYNCPDLDIATGTKVKSFQSPLFRRLSFTPKTECLESDRGLLDIFPYDSSTMNGASRVNL</sequence>
<dbReference type="InterPro" id="IPR015943">
    <property type="entry name" value="WD40/YVTN_repeat-like_dom_sf"/>
</dbReference>
<dbReference type="AlphaFoldDB" id="A0A7C8PCK3"/>
<dbReference type="Proteomes" id="UP000480548">
    <property type="component" value="Unassembled WGS sequence"/>
</dbReference>
<protein>
    <submittedName>
        <fullName evidence="2">Uncharacterized protein</fullName>
    </submittedName>
</protein>
<proteinExistence type="predicted"/>
<organism evidence="2 3">
    <name type="scientific">Orbilia oligospora</name>
    <name type="common">Nematode-trapping fungus</name>
    <name type="synonym">Arthrobotrys oligospora</name>
    <dbReference type="NCBI Taxonomy" id="2813651"/>
    <lineage>
        <taxon>Eukaryota</taxon>
        <taxon>Fungi</taxon>
        <taxon>Dikarya</taxon>
        <taxon>Ascomycota</taxon>
        <taxon>Pezizomycotina</taxon>
        <taxon>Orbiliomycetes</taxon>
        <taxon>Orbiliales</taxon>
        <taxon>Orbiliaceae</taxon>
        <taxon>Orbilia</taxon>
    </lineage>
</organism>
<comment type="caution">
    <text evidence="2">The sequence shown here is derived from an EMBL/GenBank/DDBJ whole genome shotgun (WGS) entry which is preliminary data.</text>
</comment>
<gene>
    <name evidence="2" type="ORF">TWF703_000039</name>
</gene>
<reference evidence="2 3" key="1">
    <citation type="submission" date="2019-06" db="EMBL/GenBank/DDBJ databases">
        <authorList>
            <person name="Palmer J.M."/>
        </authorList>
    </citation>
    <scope>NUCLEOTIDE SEQUENCE [LARGE SCALE GENOMIC DNA]</scope>
    <source>
        <strain evidence="2 3">TWF703</strain>
    </source>
</reference>
<evidence type="ECO:0000256" key="1">
    <source>
        <dbReference type="SAM" id="MobiDB-lite"/>
    </source>
</evidence>
<evidence type="ECO:0000313" key="3">
    <source>
        <dbReference type="Proteomes" id="UP000480548"/>
    </source>
</evidence>
<evidence type="ECO:0000313" key="2">
    <source>
        <dbReference type="EMBL" id="KAF3147199.1"/>
    </source>
</evidence>
<accession>A0A7C8PCK3</accession>
<dbReference type="SUPFAM" id="SSF50960">
    <property type="entry name" value="TolB, C-terminal domain"/>
    <property type="match status" value="1"/>
</dbReference>
<feature type="region of interest" description="Disordered" evidence="1">
    <location>
        <begin position="1"/>
        <end position="28"/>
    </location>
</feature>